<proteinExistence type="predicted"/>
<evidence type="ECO:0000313" key="3">
    <source>
        <dbReference type="Proteomes" id="UP000033491"/>
    </source>
</evidence>
<evidence type="ECO:0000313" key="2">
    <source>
        <dbReference type="EMBL" id="KJW13602.1"/>
    </source>
</evidence>
<reference evidence="2 3" key="1">
    <citation type="submission" date="2015-03" db="EMBL/GenBank/DDBJ databases">
        <authorList>
            <person name="Zheng J."/>
            <person name="Ganezle M."/>
        </authorList>
    </citation>
    <scope>NUCLEOTIDE SEQUENCE [LARGE SCALE GENOMIC DNA]</scope>
    <source>
        <strain evidence="2 3">LP38</strain>
    </source>
</reference>
<sequence length="116" mass="13319">MGKAGSDIEIGGSGILTGDDLSRYLKRRKRLEKKELSKREPFKIIDGERYWLVRSYLDGYTSQIVHTALKHNAKGEIVEVSPMPMFKGRTYIKKQCFLTEDEAKDANRWLNLTPGQ</sequence>
<dbReference type="EMBL" id="JZCR01000006">
    <property type="protein sequence ID" value="KJW13602.1"/>
    <property type="molecule type" value="Genomic_DNA"/>
</dbReference>
<evidence type="ECO:0000313" key="1">
    <source>
        <dbReference type="EMBL" id="KJW12851.1"/>
    </source>
</evidence>
<dbReference type="EMBL" id="JZCR01000014">
    <property type="protein sequence ID" value="KJW12851.1"/>
    <property type="molecule type" value="Genomic_DNA"/>
</dbReference>
<name>A0A0F3RXR0_9LACO</name>
<gene>
    <name evidence="2" type="ORF">VC81_03840</name>
    <name evidence="1" type="ORF">VC81_06270</name>
</gene>
<dbReference type="PATRIC" id="fig|216463.3.peg.2603"/>
<dbReference type="RefSeq" id="WP_045806824.1">
    <property type="nucleotide sequence ID" value="NZ_JZCR01000006.1"/>
</dbReference>
<dbReference type="STRING" id="216463.VC81_03840"/>
<accession>A0A0F3RXR0</accession>
<protein>
    <submittedName>
        <fullName evidence="2">Uncharacterized protein</fullName>
    </submittedName>
</protein>
<comment type="caution">
    <text evidence="2">The sequence shown here is derived from an EMBL/GenBank/DDBJ whole genome shotgun (WGS) entry which is preliminary data.</text>
</comment>
<organism evidence="2 3">
    <name type="scientific">Levilactobacillus spicheri</name>
    <dbReference type="NCBI Taxonomy" id="216463"/>
    <lineage>
        <taxon>Bacteria</taxon>
        <taxon>Bacillati</taxon>
        <taxon>Bacillota</taxon>
        <taxon>Bacilli</taxon>
        <taxon>Lactobacillales</taxon>
        <taxon>Lactobacillaceae</taxon>
        <taxon>Levilactobacillus</taxon>
    </lineage>
</organism>
<dbReference type="AlphaFoldDB" id="A0A0F3RXR0"/>
<dbReference type="Proteomes" id="UP000033491">
    <property type="component" value="Unassembled WGS sequence"/>
</dbReference>